<sequence>MNLTTKCRDCQYCANCDMKKSLNEVAQKVIKRTEQAIRKEAAVEMEYMIVTDVMIIPTNCQKFSPKESTTPSLSKKVANAFAIKNSLATT</sequence>
<accession>F6B7S7</accession>
<dbReference type="STRING" id="868595.Desca_0559"/>
<gene>
    <name evidence="1" type="ordered locus">Desca_0559</name>
</gene>
<proteinExistence type="predicted"/>
<protein>
    <submittedName>
        <fullName evidence="1">Uncharacterized protein</fullName>
    </submittedName>
</protein>
<reference evidence="1" key="1">
    <citation type="submission" date="2011-05" db="EMBL/GenBank/DDBJ databases">
        <title>Complete sequence of Desulfotomaculum carboxydivorans CO-1-SRB.</title>
        <authorList>
            <consortium name="US DOE Joint Genome Institute"/>
            <person name="Lucas S."/>
            <person name="Han J."/>
            <person name="Lapidus A."/>
            <person name="Cheng J.-F."/>
            <person name="Goodwin L."/>
            <person name="Pitluck S."/>
            <person name="Peters L."/>
            <person name="Mikhailova N."/>
            <person name="Lu M."/>
            <person name="Han C."/>
            <person name="Tapia R."/>
            <person name="Land M."/>
            <person name="Hauser L."/>
            <person name="Kyrpides N."/>
            <person name="Ivanova N."/>
            <person name="Pagani I."/>
            <person name="Stams A."/>
            <person name="Plugge C."/>
            <person name="Muyzer G."/>
            <person name="Kuever J."/>
            <person name="Parshina S."/>
            <person name="Ivanova A."/>
            <person name="Nazina T."/>
            <person name="Woyke T."/>
        </authorList>
    </citation>
    <scope>NUCLEOTIDE SEQUENCE [LARGE SCALE GENOMIC DNA]</scope>
    <source>
        <strain evidence="1">CO-1-SRB</strain>
    </source>
</reference>
<dbReference type="AlphaFoldDB" id="F6B7S7"/>
<dbReference type="EMBL" id="CP002736">
    <property type="protein sequence ID" value="AEF93449.1"/>
    <property type="molecule type" value="Genomic_DNA"/>
</dbReference>
<dbReference type="RefSeq" id="WP_013809696.1">
    <property type="nucleotide sequence ID" value="NC_015565.1"/>
</dbReference>
<evidence type="ECO:0000313" key="1">
    <source>
        <dbReference type="EMBL" id="AEF93449.1"/>
    </source>
</evidence>
<evidence type="ECO:0000313" key="2">
    <source>
        <dbReference type="Proteomes" id="UP000009226"/>
    </source>
</evidence>
<dbReference type="Proteomes" id="UP000009226">
    <property type="component" value="Chromosome"/>
</dbReference>
<dbReference type="KEGG" id="dca:Desca_0559"/>
<organism evidence="1 2">
    <name type="scientific">Desulfotomaculum nigrificans (strain DSM 14880 / VKM B-2319 / CO-1-SRB)</name>
    <name type="common">Desulfotomaculum carboxydivorans</name>
    <dbReference type="NCBI Taxonomy" id="868595"/>
    <lineage>
        <taxon>Bacteria</taxon>
        <taxon>Bacillati</taxon>
        <taxon>Bacillota</taxon>
        <taxon>Clostridia</taxon>
        <taxon>Eubacteriales</taxon>
        <taxon>Desulfotomaculaceae</taxon>
        <taxon>Desulfotomaculum</taxon>
    </lineage>
</organism>
<name>F6B7S7_DESCC</name>
<keyword evidence="2" id="KW-1185">Reference proteome</keyword>
<dbReference type="HOGENOM" id="CLU_2422165_0_0_9"/>